<organism evidence="2 3">
    <name type="scientific">Tsukamurella soli</name>
    <dbReference type="NCBI Taxonomy" id="644556"/>
    <lineage>
        <taxon>Bacteria</taxon>
        <taxon>Bacillati</taxon>
        <taxon>Actinomycetota</taxon>
        <taxon>Actinomycetes</taxon>
        <taxon>Mycobacteriales</taxon>
        <taxon>Tsukamurellaceae</taxon>
        <taxon>Tsukamurella</taxon>
    </lineage>
</organism>
<name>A0ABP8JWT5_9ACTN</name>
<feature type="region of interest" description="Disordered" evidence="1">
    <location>
        <begin position="1"/>
        <end position="20"/>
    </location>
</feature>
<dbReference type="EMBL" id="BAABFR010000054">
    <property type="protein sequence ID" value="GAA4397195.1"/>
    <property type="molecule type" value="Genomic_DNA"/>
</dbReference>
<proteinExistence type="predicted"/>
<sequence length="173" mass="18703">MTSAPGVPNPHETSLPAADSTGLPAAITDFLETVPEDRRTVIRALYDVITARLGRRCEAVVEYGMISWIVPASAFSKGHSGDPRTPLPFLSLASQRGGISIYHLGLYGDEQISSWFRERYARLLPDRCDGVVGRIGTRCLRFSDPRQIPIALIGELAAKVGPAELVGCRSTPA</sequence>
<dbReference type="RefSeq" id="WP_344997805.1">
    <property type="nucleotide sequence ID" value="NZ_BAABFR010000054.1"/>
</dbReference>
<evidence type="ECO:0000256" key="1">
    <source>
        <dbReference type="SAM" id="MobiDB-lite"/>
    </source>
</evidence>
<keyword evidence="3" id="KW-1185">Reference proteome</keyword>
<protein>
    <submittedName>
        <fullName evidence="2">DUF1801 domain-containing protein</fullName>
    </submittedName>
</protein>
<dbReference type="Proteomes" id="UP001500635">
    <property type="component" value="Unassembled WGS sequence"/>
</dbReference>
<reference evidence="3" key="1">
    <citation type="journal article" date="2019" name="Int. J. Syst. Evol. Microbiol.">
        <title>The Global Catalogue of Microorganisms (GCM) 10K type strain sequencing project: providing services to taxonomists for standard genome sequencing and annotation.</title>
        <authorList>
            <consortium name="The Broad Institute Genomics Platform"/>
            <consortium name="The Broad Institute Genome Sequencing Center for Infectious Disease"/>
            <person name="Wu L."/>
            <person name="Ma J."/>
        </authorList>
    </citation>
    <scope>NUCLEOTIDE SEQUENCE [LARGE SCALE GENOMIC DNA]</scope>
    <source>
        <strain evidence="3">JCM 17688</strain>
    </source>
</reference>
<gene>
    <name evidence="2" type="ORF">GCM10023147_32290</name>
</gene>
<accession>A0ABP8JWT5</accession>
<evidence type="ECO:0000313" key="3">
    <source>
        <dbReference type="Proteomes" id="UP001500635"/>
    </source>
</evidence>
<evidence type="ECO:0000313" key="2">
    <source>
        <dbReference type="EMBL" id="GAA4397195.1"/>
    </source>
</evidence>
<comment type="caution">
    <text evidence="2">The sequence shown here is derived from an EMBL/GenBank/DDBJ whole genome shotgun (WGS) entry which is preliminary data.</text>
</comment>